<feature type="chain" id="PRO_5045975352" description="Thiamine pyrimidine synthase" evidence="12">
    <location>
        <begin position="21"/>
        <end position="299"/>
    </location>
</feature>
<protein>
    <recommendedName>
        <fullName evidence="10">Thiamine pyrimidine synthase</fullName>
    </recommendedName>
</protein>
<evidence type="ECO:0000256" key="2">
    <source>
        <dbReference type="ARBA" id="ARBA00004948"/>
    </source>
</evidence>
<feature type="signal peptide" evidence="12">
    <location>
        <begin position="1"/>
        <end position="20"/>
    </location>
</feature>
<evidence type="ECO:0000313" key="14">
    <source>
        <dbReference type="EMBL" id="UTI66016.1"/>
    </source>
</evidence>
<comment type="catalytic activity">
    <reaction evidence="11">
        <text>N(6)-(pyridoxal phosphate)-L-lysyl-[4-amino-5-hydroxymethyl-2-methylpyrimidine phosphate synthase] + L-histidyl-[4-amino-5-hydroxymethyl-2-methylpyrimidine phosphate synthase] + 2 Fe(3+) + 4 H2O = L-lysyl-[4-amino-5-hydroxymethyl-2-methylpyrimidine phosphate synthase] + (2S)-2-amino-5-hydroxy-4-oxopentanoyl-[4-amino-5-hydroxymethyl-2-methylpyrimidine phosphate synthase] + 4-amino-2-methyl-5-(phosphooxymethyl)pyrimidine + 3-oxopropanoate + 2 Fe(2+) + 2 H(+)</text>
        <dbReference type="Rhea" id="RHEA:65756"/>
        <dbReference type="Rhea" id="RHEA-COMP:16892"/>
        <dbReference type="Rhea" id="RHEA-COMP:16893"/>
        <dbReference type="Rhea" id="RHEA-COMP:16894"/>
        <dbReference type="Rhea" id="RHEA-COMP:16895"/>
        <dbReference type="ChEBI" id="CHEBI:15377"/>
        <dbReference type="ChEBI" id="CHEBI:15378"/>
        <dbReference type="ChEBI" id="CHEBI:29033"/>
        <dbReference type="ChEBI" id="CHEBI:29034"/>
        <dbReference type="ChEBI" id="CHEBI:29969"/>
        <dbReference type="ChEBI" id="CHEBI:29979"/>
        <dbReference type="ChEBI" id="CHEBI:33190"/>
        <dbReference type="ChEBI" id="CHEBI:58354"/>
        <dbReference type="ChEBI" id="CHEBI:143915"/>
        <dbReference type="ChEBI" id="CHEBI:157692"/>
    </reaction>
    <physiologicalReaction direction="left-to-right" evidence="11">
        <dbReference type="Rhea" id="RHEA:65757"/>
    </physiologicalReaction>
</comment>
<evidence type="ECO:0000313" key="15">
    <source>
        <dbReference type="Proteomes" id="UP001056035"/>
    </source>
</evidence>
<evidence type="ECO:0000256" key="10">
    <source>
        <dbReference type="ARBA" id="ARBA00033171"/>
    </source>
</evidence>
<dbReference type="RefSeq" id="WP_254572694.1">
    <property type="nucleotide sequence ID" value="NZ_CP098502.1"/>
</dbReference>
<evidence type="ECO:0000256" key="8">
    <source>
        <dbReference type="ARBA" id="ARBA00022977"/>
    </source>
</evidence>
<comment type="pathway">
    <text evidence="2">Cofactor biosynthesis; thiamine diphosphate biosynthesis.</text>
</comment>
<dbReference type="Gene3D" id="3.40.190.10">
    <property type="entry name" value="Periplasmic binding protein-like II"/>
    <property type="match status" value="2"/>
</dbReference>
<evidence type="ECO:0000256" key="9">
    <source>
        <dbReference type="ARBA" id="ARBA00023004"/>
    </source>
</evidence>
<comment type="subunit">
    <text evidence="4">Homodimer.</text>
</comment>
<evidence type="ECO:0000256" key="12">
    <source>
        <dbReference type="SAM" id="SignalP"/>
    </source>
</evidence>
<reference evidence="14 15" key="1">
    <citation type="submission" date="2022-06" db="EMBL/GenBank/DDBJ databases">
        <title>Paraconexibacter antarcticus.</title>
        <authorList>
            <person name="Kim C.S."/>
        </authorList>
    </citation>
    <scope>NUCLEOTIDE SEQUENCE [LARGE SCALE GENOMIC DNA]</scope>
    <source>
        <strain evidence="14 15">02-257</strain>
    </source>
</reference>
<keyword evidence="8" id="KW-0784">Thiamine biosynthesis</keyword>
<comment type="similarity">
    <text evidence="3">Belongs to the NMT1/THI5 family.</text>
</comment>
<dbReference type="InterPro" id="IPR027939">
    <property type="entry name" value="NMT1/THI5"/>
</dbReference>
<keyword evidence="12" id="KW-0732">Signal</keyword>
<evidence type="ECO:0000259" key="13">
    <source>
        <dbReference type="Pfam" id="PF09084"/>
    </source>
</evidence>
<keyword evidence="6" id="KW-0479">Metal-binding</keyword>
<accession>A0ABY5DXZ1</accession>
<evidence type="ECO:0000256" key="7">
    <source>
        <dbReference type="ARBA" id="ARBA00022898"/>
    </source>
</evidence>
<dbReference type="Proteomes" id="UP001056035">
    <property type="component" value="Chromosome"/>
</dbReference>
<name>A0ABY5DXZ1_9ACTN</name>
<keyword evidence="15" id="KW-1185">Reference proteome</keyword>
<evidence type="ECO:0000256" key="4">
    <source>
        <dbReference type="ARBA" id="ARBA00011738"/>
    </source>
</evidence>
<evidence type="ECO:0000256" key="1">
    <source>
        <dbReference type="ARBA" id="ARBA00003469"/>
    </source>
</evidence>
<dbReference type="PANTHER" id="PTHR31528:SF1">
    <property type="entry name" value="4-AMINO-5-HYDROXYMETHYL-2-METHYLPYRIMIDINE PHOSPHATE SYNTHASE THI11-RELATED"/>
    <property type="match status" value="1"/>
</dbReference>
<dbReference type="PANTHER" id="PTHR31528">
    <property type="entry name" value="4-AMINO-5-HYDROXYMETHYL-2-METHYLPYRIMIDINE PHOSPHATE SYNTHASE THI11-RELATED"/>
    <property type="match status" value="1"/>
</dbReference>
<dbReference type="EMBL" id="CP098502">
    <property type="protein sequence ID" value="UTI66016.1"/>
    <property type="molecule type" value="Genomic_DNA"/>
</dbReference>
<evidence type="ECO:0000256" key="3">
    <source>
        <dbReference type="ARBA" id="ARBA00009406"/>
    </source>
</evidence>
<evidence type="ECO:0000256" key="11">
    <source>
        <dbReference type="ARBA" id="ARBA00048179"/>
    </source>
</evidence>
<evidence type="ECO:0000256" key="6">
    <source>
        <dbReference type="ARBA" id="ARBA00022723"/>
    </source>
</evidence>
<organism evidence="14 15">
    <name type="scientific">Paraconexibacter antarcticus</name>
    <dbReference type="NCBI Taxonomy" id="2949664"/>
    <lineage>
        <taxon>Bacteria</taxon>
        <taxon>Bacillati</taxon>
        <taxon>Actinomycetota</taxon>
        <taxon>Thermoleophilia</taxon>
        <taxon>Solirubrobacterales</taxon>
        <taxon>Paraconexibacteraceae</taxon>
        <taxon>Paraconexibacter</taxon>
    </lineage>
</organism>
<gene>
    <name evidence="14" type="ORF">NBH00_07345</name>
</gene>
<proteinExistence type="inferred from homology"/>
<dbReference type="Pfam" id="PF09084">
    <property type="entry name" value="NMT1"/>
    <property type="match status" value="2"/>
</dbReference>
<dbReference type="PROSITE" id="PS51257">
    <property type="entry name" value="PROKAR_LIPOPROTEIN"/>
    <property type="match status" value="1"/>
</dbReference>
<keyword evidence="7" id="KW-0663">Pyridoxal phosphate</keyword>
<dbReference type="SUPFAM" id="SSF53850">
    <property type="entry name" value="Periplasmic binding protein-like II"/>
    <property type="match status" value="1"/>
</dbReference>
<keyword evidence="5" id="KW-0808">Transferase</keyword>
<feature type="domain" description="SsuA/THI5-like" evidence="13">
    <location>
        <begin position="48"/>
        <end position="124"/>
    </location>
</feature>
<keyword evidence="9" id="KW-0408">Iron</keyword>
<comment type="function">
    <text evidence="1">Responsible for the formation of the pyrimidine heterocycle in the thiamine biosynthesis pathway. Catalyzes the formation of hydroxymethylpyrimidine phosphate (HMP-P) from histidine and pyridoxal phosphate (PLP). The protein uses PLP and the active site histidine to form HMP-P, generating an inactive enzyme. The enzyme can only undergo a single turnover, which suggests it is a suicide enzyme.</text>
</comment>
<evidence type="ECO:0000256" key="5">
    <source>
        <dbReference type="ARBA" id="ARBA00022679"/>
    </source>
</evidence>
<dbReference type="InterPro" id="IPR015168">
    <property type="entry name" value="SsuA/THI5"/>
</dbReference>
<sequence>MSRLRPFTAVALAAAGLLLAGCGTGSPDSGRPNESAALLLDAHPNGLHAGIYLALARDFTGAEGVTLQVQIPGAGTRPITNLTSRRAQFAIVDIHAFAAAQEAGADVVAVLAIADEPLAAIVPRTTRLTPDPGARRVPGTDLVAGADAYFRAAGLDARPKLAGSRVLRAGDRGTPVYPELVLVTTHATVDDDPALVRATVTALQRGYHAAVNDPESAIGALTSAVPGLDPTRAAAQLDAVSPAFQAPSGLVGTLDLDALRTWARWERHIGAVPRVPDVASMFLPRFAAAGARKALEDDG</sequence>
<feature type="domain" description="SsuA/THI5-like" evidence="13">
    <location>
        <begin position="153"/>
        <end position="217"/>
    </location>
</feature>